<proteinExistence type="predicted"/>
<gene>
    <name evidence="1" type="ORF">TCEB3V08_LOCUS10118</name>
</gene>
<sequence length="221" mass="24346">MSAGSKVGERGKGSALFEKNLGCSGRDFKSRTARPAVNSRALSLGAHGSPHVDRLLFILSWVGLAGGVASLTALYKQTGCVLALNRMSYNRTATNGECVPWPTGLISSPGRMSAILAITFHPGFRCNTLLNLSTMAVPTELEAWFSFASIPRIIFTAFIRVRSDEHLDIHQRTWQSEEETEPQPTSKILHVRTNTLHFNFRANTTEDSNKERLPLQQFAEG</sequence>
<protein>
    <submittedName>
        <fullName evidence="1">Uncharacterized protein</fullName>
    </submittedName>
</protein>
<dbReference type="AlphaFoldDB" id="A0A7R9D9Q4"/>
<name>A0A7R9D9Q4_TIMCR</name>
<organism evidence="1">
    <name type="scientific">Timema cristinae</name>
    <name type="common">Walking stick</name>
    <dbReference type="NCBI Taxonomy" id="61476"/>
    <lineage>
        <taxon>Eukaryota</taxon>
        <taxon>Metazoa</taxon>
        <taxon>Ecdysozoa</taxon>
        <taxon>Arthropoda</taxon>
        <taxon>Hexapoda</taxon>
        <taxon>Insecta</taxon>
        <taxon>Pterygota</taxon>
        <taxon>Neoptera</taxon>
        <taxon>Polyneoptera</taxon>
        <taxon>Phasmatodea</taxon>
        <taxon>Timematodea</taxon>
        <taxon>Timematoidea</taxon>
        <taxon>Timematidae</taxon>
        <taxon>Timema</taxon>
    </lineage>
</organism>
<dbReference type="EMBL" id="OC321207">
    <property type="protein sequence ID" value="CAD7409631.1"/>
    <property type="molecule type" value="Genomic_DNA"/>
</dbReference>
<accession>A0A7R9D9Q4</accession>
<evidence type="ECO:0000313" key="1">
    <source>
        <dbReference type="EMBL" id="CAD7409631.1"/>
    </source>
</evidence>
<reference evidence="1" key="1">
    <citation type="submission" date="2020-11" db="EMBL/GenBank/DDBJ databases">
        <authorList>
            <person name="Tran Van P."/>
        </authorList>
    </citation>
    <scope>NUCLEOTIDE SEQUENCE</scope>
</reference>